<keyword evidence="1" id="KW-0812">Transmembrane</keyword>
<keyword evidence="1" id="KW-0472">Membrane</keyword>
<reference evidence="3" key="1">
    <citation type="submission" date="2008-12" db="EMBL/GenBank/DDBJ databases">
        <title>Annotation of Streptomyces ghanaensis ATCC 14672.</title>
        <authorList>
            <consortium name="The Broad Institute Genome Sequencing Platform"/>
            <consortium name="Broad Institute Microbial Sequencing Center"/>
            <person name="Fischbach M."/>
            <person name="Ward D."/>
            <person name="Young S."/>
            <person name="Kodira C.D."/>
            <person name="Zeng Q."/>
            <person name="Koehrsen M."/>
            <person name="Godfrey P."/>
            <person name="Alvarado L."/>
            <person name="Berlin A.M."/>
            <person name="Borenstein D."/>
            <person name="Chen Z."/>
            <person name="Engels R."/>
            <person name="Freedman E."/>
            <person name="Gellesch M."/>
            <person name="Goldberg J."/>
            <person name="Griggs A."/>
            <person name="Gujja S."/>
            <person name="Heiman D.I."/>
            <person name="Hepburn T.A."/>
            <person name="Howarth C."/>
            <person name="Jen D."/>
            <person name="Larson L."/>
            <person name="Lewis B."/>
            <person name="Mehta T."/>
            <person name="Park D."/>
            <person name="Pearson M."/>
            <person name="Roberts A."/>
            <person name="Saif S."/>
            <person name="Shea T.D."/>
            <person name="Shenoy N."/>
            <person name="Sisk P."/>
            <person name="Stolte C."/>
            <person name="Sykes S.N."/>
            <person name="Walk T."/>
            <person name="White J."/>
            <person name="Yandava C."/>
            <person name="Straight P."/>
            <person name="Clardy J."/>
            <person name="Hung D."/>
            <person name="Kolter R."/>
            <person name="Mekalanos J."/>
            <person name="Walker S."/>
            <person name="Walsh C.T."/>
            <person name="Wieland B.L.C."/>
            <person name="Ilzarbe M."/>
            <person name="Galagan J."/>
            <person name="Nusbaum C."/>
            <person name="Birren B."/>
        </authorList>
    </citation>
    <scope>NUCLEOTIDE SEQUENCE [LARGE SCALE GENOMIC DNA]</scope>
    <source>
        <strain evidence="3">ATCC 14672 / DSM 40746 / JCM 4963 / KCTC 9882 / NRRL B-12104 / FH 1290</strain>
    </source>
</reference>
<dbReference type="Proteomes" id="UP000003824">
    <property type="component" value="Unassembled WGS sequence"/>
</dbReference>
<protein>
    <submittedName>
        <fullName evidence="2">Predicted protein</fullName>
    </submittedName>
</protein>
<feature type="transmembrane region" description="Helical" evidence="1">
    <location>
        <begin position="18"/>
        <end position="40"/>
    </location>
</feature>
<gene>
    <name evidence="2" type="ORF">SSFG_07025</name>
</gene>
<dbReference type="EMBL" id="DS999641">
    <property type="protein sequence ID" value="EFE71789.2"/>
    <property type="molecule type" value="Genomic_DNA"/>
</dbReference>
<organism evidence="2 3">
    <name type="scientific">Streptomyces viridosporus (strain ATCC 14672 / DSM 40746 / JCM 4963 / KCTC 9882 / NRRL B-12104 / FH 1290)</name>
    <name type="common">Streptomyces ghanaensis</name>
    <dbReference type="NCBI Taxonomy" id="566461"/>
    <lineage>
        <taxon>Bacteria</taxon>
        <taxon>Bacillati</taxon>
        <taxon>Actinomycetota</taxon>
        <taxon>Actinomycetes</taxon>
        <taxon>Kitasatosporales</taxon>
        <taxon>Streptomycetaceae</taxon>
        <taxon>Streptomyces</taxon>
    </lineage>
</organism>
<sequence>MTGVGNGGAGCGVSTQNLLFLLLTLVALTALTGLIGYNVARKKNTSPHGHRPQKRRALQ</sequence>
<name>D6A6W3_STRV1</name>
<keyword evidence="1" id="KW-1133">Transmembrane helix</keyword>
<evidence type="ECO:0000313" key="2">
    <source>
        <dbReference type="EMBL" id="EFE71789.2"/>
    </source>
</evidence>
<dbReference type="AlphaFoldDB" id="D6A6W3"/>
<evidence type="ECO:0000313" key="3">
    <source>
        <dbReference type="Proteomes" id="UP000003824"/>
    </source>
</evidence>
<accession>D6A6W3</accession>
<evidence type="ECO:0000256" key="1">
    <source>
        <dbReference type="SAM" id="Phobius"/>
    </source>
</evidence>
<proteinExistence type="predicted"/>